<dbReference type="Gene3D" id="3.30.2300.10">
    <property type="entry name" value="THUMP superfamily"/>
    <property type="match status" value="1"/>
</dbReference>
<dbReference type="AlphaFoldDB" id="A0A2P7YUT3"/>
<dbReference type="Pfam" id="PF02926">
    <property type="entry name" value="THUMP"/>
    <property type="match status" value="1"/>
</dbReference>
<dbReference type="GeneID" id="36564922"/>
<dbReference type="GO" id="GO:0051391">
    <property type="term" value="P:tRNA acetylation"/>
    <property type="evidence" value="ECO:0007669"/>
    <property type="project" value="EnsemblFungi"/>
</dbReference>
<proteinExistence type="predicted"/>
<dbReference type="OrthoDB" id="367221at2759"/>
<dbReference type="CDD" id="cd11717">
    <property type="entry name" value="THUMP_THUMPD1_like"/>
    <property type="match status" value="1"/>
</dbReference>
<evidence type="ECO:0000313" key="5">
    <source>
        <dbReference type="Proteomes" id="UP000241107"/>
    </source>
</evidence>
<dbReference type="SMART" id="SM00981">
    <property type="entry name" value="THUMP"/>
    <property type="match status" value="1"/>
</dbReference>
<accession>A0A2P7YUT3</accession>
<dbReference type="PROSITE" id="PS51165">
    <property type="entry name" value="THUMP"/>
    <property type="match status" value="1"/>
</dbReference>
<dbReference type="RefSeq" id="XP_024714817.1">
    <property type="nucleotide sequence ID" value="XM_024856937.1"/>
</dbReference>
<comment type="caution">
    <text evidence="4">The sequence shown here is derived from an EMBL/GenBank/DDBJ whole genome shotgun (WGS) entry which is preliminary data.</text>
</comment>
<dbReference type="SUPFAM" id="SSF143437">
    <property type="entry name" value="THUMP domain-like"/>
    <property type="match status" value="1"/>
</dbReference>
<dbReference type="InterPro" id="IPR004114">
    <property type="entry name" value="THUMP_dom"/>
</dbReference>
<dbReference type="EMBL" id="PYFQ01000002">
    <property type="protein sequence ID" value="PSK39727.1"/>
    <property type="molecule type" value="Genomic_DNA"/>
</dbReference>
<gene>
    <name evidence="4" type="ORF">C7M61_001532</name>
</gene>
<dbReference type="VEuPathDB" id="FungiDB:C7M61_001532"/>
<dbReference type="InterPro" id="IPR040183">
    <property type="entry name" value="THUMPD1-like"/>
</dbReference>
<evidence type="ECO:0000313" key="4">
    <source>
        <dbReference type="EMBL" id="PSK39727.1"/>
    </source>
</evidence>
<dbReference type="FunFam" id="3.30.2300.10:FF:000001">
    <property type="entry name" value="THUMP domain-containing protein 1"/>
    <property type="match status" value="1"/>
</dbReference>
<dbReference type="Proteomes" id="UP000241107">
    <property type="component" value="Unassembled WGS sequence"/>
</dbReference>
<dbReference type="GO" id="GO:0003723">
    <property type="term" value="F:RNA binding"/>
    <property type="evidence" value="ECO:0007669"/>
    <property type="project" value="UniProtKB-UniRule"/>
</dbReference>
<feature type="domain" description="THUMP" evidence="3">
    <location>
        <begin position="130"/>
        <end position="239"/>
    </location>
</feature>
<name>A0A2P7YUT3_9ASCO</name>
<dbReference type="PANTHER" id="PTHR13452">
    <property type="entry name" value="THUMP DOMAIN CONTAINING PROTEIN 1-RELATED"/>
    <property type="match status" value="1"/>
</dbReference>
<protein>
    <recommendedName>
        <fullName evidence="3">THUMP domain-containing protein</fullName>
    </recommendedName>
</protein>
<organism evidence="4 5">
    <name type="scientific">Candidozyma pseudohaemuli</name>
    <dbReference type="NCBI Taxonomy" id="418784"/>
    <lineage>
        <taxon>Eukaryota</taxon>
        <taxon>Fungi</taxon>
        <taxon>Dikarya</taxon>
        <taxon>Ascomycota</taxon>
        <taxon>Saccharomycotina</taxon>
        <taxon>Pichiomycetes</taxon>
        <taxon>Metschnikowiaceae</taxon>
        <taxon>Candidozyma</taxon>
    </lineage>
</organism>
<dbReference type="STRING" id="418784.A0A2P7YUT3"/>
<keyword evidence="5" id="KW-1185">Reference proteome</keyword>
<evidence type="ECO:0000259" key="3">
    <source>
        <dbReference type="PROSITE" id="PS51165"/>
    </source>
</evidence>
<evidence type="ECO:0000256" key="2">
    <source>
        <dbReference type="SAM" id="MobiDB-lite"/>
    </source>
</evidence>
<dbReference type="PANTHER" id="PTHR13452:SF10">
    <property type="entry name" value="THUMP DOMAIN-CONTAINING PROTEIN 1"/>
    <property type="match status" value="1"/>
</dbReference>
<feature type="compositionally biased region" description="Basic and acidic residues" evidence="2">
    <location>
        <begin position="284"/>
        <end position="296"/>
    </location>
</feature>
<keyword evidence="1" id="KW-0694">RNA-binding</keyword>
<feature type="region of interest" description="Disordered" evidence="2">
    <location>
        <begin position="1"/>
        <end position="26"/>
    </location>
</feature>
<sequence>MGKRGGESQGGNRNKKYKQSGFIDPNTAGVYATCNRGRELGCRKELLNLLAEKCEQWYPDWELKAEVDDEDDKELSVEEQVQKELASMKKEKTAKSTIFLPIDLSCECTVFVKIRKPVEPAEFIHRICQEAKDLGVKKSRFIQKLTPVTFSVSASLEEIKKLAAIVLKPHFHKEEGQEPLKFAIQVTRRNFNQIPKEEIIQTVAGCVGKDHGHTVDLKKYDKLILVDCFKSNIGMSVVSDYLQLEKFNLQQIFEKNMKDSKSSRVNPEGNSDKKEIKEESEDKEDVKKEDDATKTT</sequence>
<evidence type="ECO:0000256" key="1">
    <source>
        <dbReference type="PROSITE-ProRule" id="PRU00529"/>
    </source>
</evidence>
<reference evidence="4 5" key="1">
    <citation type="submission" date="2018-03" db="EMBL/GenBank/DDBJ databases">
        <title>Candida pseudohaemulonii genome assembly and annotation.</title>
        <authorList>
            <person name="Munoz J.F."/>
            <person name="Gade L.G."/>
            <person name="Chow N.A."/>
            <person name="Litvintseva A.P."/>
            <person name="Loparev V.N."/>
            <person name="Cuomo C.A."/>
        </authorList>
    </citation>
    <scope>NUCLEOTIDE SEQUENCE [LARGE SCALE GENOMIC DNA]</scope>
    <source>
        <strain evidence="4 5">B12108</strain>
    </source>
</reference>
<feature type="region of interest" description="Disordered" evidence="2">
    <location>
        <begin position="258"/>
        <end position="296"/>
    </location>
</feature>